<gene>
    <name evidence="1" type="ORF">ERS852425_02749</name>
</gene>
<evidence type="ECO:0000313" key="1">
    <source>
        <dbReference type="EMBL" id="CUN11941.1"/>
    </source>
</evidence>
<protein>
    <submittedName>
        <fullName evidence="1">Uncharacterized protein</fullName>
    </submittedName>
</protein>
<reference evidence="1 2" key="1">
    <citation type="submission" date="2015-09" db="EMBL/GenBank/DDBJ databases">
        <authorList>
            <consortium name="Pathogen Informatics"/>
        </authorList>
    </citation>
    <scope>NUCLEOTIDE SEQUENCE [LARGE SCALE GENOMIC DNA]</scope>
    <source>
        <strain evidence="1 2">2789STDY5608868</strain>
    </source>
</reference>
<accession>A0A173UAH3</accession>
<dbReference type="AlphaFoldDB" id="A0A173UAH3"/>
<name>A0A173UAH3_ANAHA</name>
<sequence>MEMLRETFFMKGFITAMVIAVLTKVIVWANYHRLLVSSEEMERPKRYWIGTLKKKIENYYNLQTKVNNISCIVDKYFEADKILGINSFFLEQIPGFCAIICVGLGCLGAIRGIAMNADINFWGRNLIIGVVCGISIFMMDYLTKMDQMKRKIKINLINYLENILPNRMLNYTKKQNYKENLENKKKEEIKKEKKQVANIEEHWGEIASSRECQLTDEDLQILKDFIKDL</sequence>
<evidence type="ECO:0000313" key="2">
    <source>
        <dbReference type="Proteomes" id="UP000095598"/>
    </source>
</evidence>
<dbReference type="Proteomes" id="UP000095598">
    <property type="component" value="Unassembled WGS sequence"/>
</dbReference>
<dbReference type="EMBL" id="CYXT01000024">
    <property type="protein sequence ID" value="CUN11941.1"/>
    <property type="molecule type" value="Genomic_DNA"/>
</dbReference>
<dbReference type="RefSeq" id="WP_009203077.1">
    <property type="nucleotide sequence ID" value="NZ_BAABXM010000001.1"/>
</dbReference>
<organism evidence="1 2">
    <name type="scientific">Anaerostipes hadrus</name>
    <dbReference type="NCBI Taxonomy" id="649756"/>
    <lineage>
        <taxon>Bacteria</taxon>
        <taxon>Bacillati</taxon>
        <taxon>Bacillota</taxon>
        <taxon>Clostridia</taxon>
        <taxon>Lachnospirales</taxon>
        <taxon>Lachnospiraceae</taxon>
        <taxon>Anaerostipes</taxon>
    </lineage>
</organism>
<proteinExistence type="predicted"/>